<feature type="compositionally biased region" description="Basic residues" evidence="1">
    <location>
        <begin position="914"/>
        <end position="931"/>
    </location>
</feature>
<feature type="compositionally biased region" description="Polar residues" evidence="1">
    <location>
        <begin position="942"/>
        <end position="957"/>
    </location>
</feature>
<organism evidence="3 4">
    <name type="scientific">Dactylellina haptotyla (strain CBS 200.50)</name>
    <name type="common">Nematode-trapping fungus</name>
    <name type="synonym">Monacrosporium haptotylum</name>
    <dbReference type="NCBI Taxonomy" id="1284197"/>
    <lineage>
        <taxon>Eukaryota</taxon>
        <taxon>Fungi</taxon>
        <taxon>Dikarya</taxon>
        <taxon>Ascomycota</taxon>
        <taxon>Pezizomycotina</taxon>
        <taxon>Orbiliomycetes</taxon>
        <taxon>Orbiliales</taxon>
        <taxon>Orbiliaceae</taxon>
        <taxon>Dactylellina</taxon>
    </lineage>
</organism>
<accession>S7ZZ33</accession>
<dbReference type="EMBL" id="AQGS01000985">
    <property type="protein sequence ID" value="EPS36010.1"/>
    <property type="molecule type" value="Genomic_DNA"/>
</dbReference>
<name>S7ZZ33_DACHA</name>
<evidence type="ECO:0000313" key="3">
    <source>
        <dbReference type="EMBL" id="EPS36010.1"/>
    </source>
</evidence>
<proteinExistence type="predicted"/>
<feature type="region of interest" description="Disordered" evidence="1">
    <location>
        <begin position="1555"/>
        <end position="1587"/>
    </location>
</feature>
<feature type="compositionally biased region" description="Acidic residues" evidence="1">
    <location>
        <begin position="220"/>
        <end position="229"/>
    </location>
</feature>
<sequence length="1714" mass="195026">MPPPMPPPHGDDDDEPPPPPPRHDSNAKTTSGTPPKPPPHQSRNPNLPDTLDVFVIPSGGGVLYLPSLSPHRNSFVAGSVTTVSLEVVWIALRFTVGKKLGGWWGNLLVSCVLAGLVYWITTWQVFQEKGERGRKSDKEKEKEKDDKEKGAGGKDGGAAGSKSAGGGQPRHNGHTKSASGGSSSTPNRSQSWASGNDAGGGGRGGPRHRSPETPTPNPGFDEDPFEAAETEYMRAKEEEELRQAREQIRKEREEIKKEKMEAEKLRRQAEEDTARRRDELRKERLESERLRKQAEEDAARRRDELRKEKTEAEKLRKQVEEDAARKRDELKKEREEAERIKRQAEEAAALKRKEVEEVVERKKREADELTEKKRKEVAEERRKVAEEEARLLRIKREEKERRRKLREEEEATRQRLDKEEEARRKKLREEELSYKLRLADEMAKTEEERLRKLEETEESHKRRLAEESAKTEAERKKRLEEEEERRNRLLREEEERRNRLQQEEKAHKLRLAEDQAKKEAEELAKRRAEDVARLKELDKRNKAEADLRKIQEDLRKKAAALDQRIKQQEAKDEKSRRDAEAKAAAEAEISRKALEDSIRKERERLIQEKVARDAEYARQKEETRLKEKAEFEARRAKETKAREAAERERKVRERQQAEMERKARERLEAEEAEQKRKQKEELERLEKADAADREKLRVAMLERLAEAERARERVAAEAAVEKRRLEAIQKEEEEKERLRLENEKLKQQLEAEKERERQRAEAEKEKERQRLEAEEAARLEKELVEKEKRRLQQIKEREERDRQAMLATLERDRERERKAREALEREIAEAAAKEQEEREKREKEAEEERERQRIESLRRERERDWAKKDIEKEVKPVKVEVWEGPAQTSDIPDLGGGDTFAQESHVDLEDAKSRKSSPAKHRHKKHHHHRHNSEITLDSVDIGSSVSRRPRSPTKTQPPEYVISSPATQRSKTKRQPKPAERDIKPMVEIVDDESEYHTLHSFDAQSEIRSHVSGSSGVTARSKMSAKSAASSNSNASKRKYSTSDPDKIVLKAVYIFTNEHPKKPQASLIAGVGGNSEGLVLNISTAGLFIDDELNNSAQREWDQKAWAIKDIEVYCPRCIPPAAPSGARAAAKQTVKHLLSGSTAPSAAEQEKYLDNLGDVCRSHCANKLQASRDRDDSTVTGNGNHLIRANLGDTDDKKVVYVFAEDEGWKVPSGLMKLKNSPQVRQLVINVFLFFVTPAQQLKMPLISTSLRRWVFPIILLLHTTQALEQLYYLKLQPLDIPSLQTRPAGLLDRFYEGGEDVYIKEQVLEGDIVGLIEIGNPANTSPPDSLIELEEYTGSDLNDKIDDEYIITPPERSFFKVRKNGRGGGAGDGFTVEFMNGHKFGQWPMNGLPYAWAAGDEAWMKGLKLVEPVFIEGEDGRLTVKGMAGWDIFACEIIPAASLAGVDDDTQIFWEIISIQRAVWGQTKIDKISGRDPRCIPVSVSLQDTMMVDAVAPVQMALEENMDINQYMTDLDGPAPVPVAASVFGSWDLDAASNAMNEALQSLQDIDITDEDGEDGYLTPQGRRTTSRYLSQGPNSGSARGTILEVADIMEEDDWVPEDGEMGMSEQADNSQEDDHYDGPLVLPDGSDVSFSAPDEVVRAGSTEPEGGGWEKSGITKYWSTGDLYGDQKGANGVDSLGVRGTRSEDVEMLSDQGRFRQRGGALKD</sequence>
<feature type="region of interest" description="Disordered" evidence="1">
    <location>
        <begin position="794"/>
        <end position="985"/>
    </location>
</feature>
<dbReference type="HOGENOM" id="CLU_002869_0_0_1"/>
<feature type="compositionally biased region" description="Polar residues" evidence="1">
    <location>
        <begin position="175"/>
        <end position="194"/>
    </location>
</feature>
<feature type="compositionally biased region" description="Gly residues" evidence="1">
    <location>
        <begin position="153"/>
        <end position="168"/>
    </location>
</feature>
<feature type="compositionally biased region" description="Low complexity" evidence="1">
    <location>
        <begin position="1021"/>
        <end position="1037"/>
    </location>
</feature>
<keyword evidence="2" id="KW-1133">Transmembrane helix</keyword>
<feature type="region of interest" description="Disordered" evidence="1">
    <location>
        <begin position="1008"/>
        <end position="1044"/>
    </location>
</feature>
<feature type="compositionally biased region" description="Basic and acidic residues" evidence="1">
    <location>
        <begin position="231"/>
        <end position="385"/>
    </location>
</feature>
<keyword evidence="4" id="KW-1185">Reference proteome</keyword>
<feature type="compositionally biased region" description="Basic and acidic residues" evidence="1">
    <location>
        <begin position="794"/>
        <end position="881"/>
    </location>
</feature>
<feature type="compositionally biased region" description="Basic and acidic residues" evidence="1">
    <location>
        <begin position="128"/>
        <end position="152"/>
    </location>
</feature>
<reference evidence="3 4" key="1">
    <citation type="journal article" date="2013" name="PLoS Genet.">
        <title>Genomic mechanisms accounting for the adaptation to parasitism in nematode-trapping fungi.</title>
        <authorList>
            <person name="Meerupati T."/>
            <person name="Andersson K.M."/>
            <person name="Friman E."/>
            <person name="Kumar D."/>
            <person name="Tunlid A."/>
            <person name="Ahren D."/>
        </authorList>
    </citation>
    <scope>NUCLEOTIDE SEQUENCE [LARGE SCALE GENOMIC DNA]</scope>
    <source>
        <strain evidence="3 4">CBS 200.50</strain>
    </source>
</reference>
<feature type="compositionally biased region" description="Polar residues" evidence="1">
    <location>
        <begin position="1571"/>
        <end position="1587"/>
    </location>
</feature>
<evidence type="ECO:0000313" key="4">
    <source>
        <dbReference type="Proteomes" id="UP000015100"/>
    </source>
</evidence>
<feature type="compositionally biased region" description="Basic and acidic residues" evidence="1">
    <location>
        <begin position="904"/>
        <end position="913"/>
    </location>
</feature>
<feature type="compositionally biased region" description="Basic and acidic residues" evidence="1">
    <location>
        <begin position="563"/>
        <end position="594"/>
    </location>
</feature>
<evidence type="ECO:0000256" key="2">
    <source>
        <dbReference type="SAM" id="Phobius"/>
    </source>
</evidence>
<feature type="region of interest" description="Disordered" evidence="1">
    <location>
        <begin position="128"/>
        <end position="385"/>
    </location>
</feature>
<dbReference type="CDD" id="cd06503">
    <property type="entry name" value="ATP-synt_Fo_b"/>
    <property type="match status" value="2"/>
</dbReference>
<dbReference type="OrthoDB" id="5421842at2759"/>
<keyword evidence="2" id="KW-0812">Transmembrane</keyword>
<comment type="caution">
    <text evidence="3">The sequence shown here is derived from an EMBL/GenBank/DDBJ whole genome shotgun (WGS) entry which is preliminary data.</text>
</comment>
<feature type="transmembrane region" description="Helical" evidence="2">
    <location>
        <begin position="104"/>
        <end position="126"/>
    </location>
</feature>
<feature type="transmembrane region" description="Helical" evidence="2">
    <location>
        <begin position="74"/>
        <end position="92"/>
    </location>
</feature>
<keyword evidence="2" id="KW-0472">Membrane</keyword>
<feature type="region of interest" description="Disordered" evidence="1">
    <location>
        <begin position="612"/>
        <end position="689"/>
    </location>
</feature>
<evidence type="ECO:0000256" key="1">
    <source>
        <dbReference type="SAM" id="MobiDB-lite"/>
    </source>
</evidence>
<feature type="region of interest" description="Disordered" evidence="1">
    <location>
        <begin position="733"/>
        <end position="771"/>
    </location>
</feature>
<dbReference type="Proteomes" id="UP000015100">
    <property type="component" value="Unassembled WGS sequence"/>
</dbReference>
<gene>
    <name evidence="3" type="ORF">H072_10404</name>
</gene>
<dbReference type="OMA" id="CRSHCAN"/>
<dbReference type="eggNOG" id="ENOG502S1T4">
    <property type="taxonomic scope" value="Eukaryota"/>
</dbReference>
<dbReference type="STRING" id="1284197.S7ZZ33"/>
<feature type="region of interest" description="Disordered" evidence="1">
    <location>
        <begin position="1606"/>
        <end position="1625"/>
    </location>
</feature>
<reference evidence="4" key="2">
    <citation type="submission" date="2013-04" db="EMBL/GenBank/DDBJ databases">
        <title>Genomic mechanisms accounting for the adaptation to parasitism in nematode-trapping fungi.</title>
        <authorList>
            <person name="Ahren D.G."/>
        </authorList>
    </citation>
    <scope>NUCLEOTIDE SEQUENCE [LARGE SCALE GENOMIC DNA]</scope>
    <source>
        <strain evidence="4">CBS 200.50</strain>
    </source>
</reference>
<protein>
    <submittedName>
        <fullName evidence="3">Uncharacterized protein</fullName>
    </submittedName>
</protein>
<feature type="region of interest" description="Disordered" evidence="1">
    <location>
        <begin position="1"/>
        <end position="49"/>
    </location>
</feature>
<feature type="region of interest" description="Disordered" evidence="1">
    <location>
        <begin position="400"/>
        <end position="594"/>
    </location>
</feature>
<feature type="compositionally biased region" description="Basic and acidic residues" evidence="1">
    <location>
        <begin position="400"/>
        <end position="556"/>
    </location>
</feature>